<gene>
    <name evidence="2" type="ORF">GGR21_003165</name>
</gene>
<sequence length="516" mass="57178">MRNIKLILIPVIAYLLVSLSSCSGSTYDGDEYIFIEGNEVKFSSTISDPNATGEATQWKNGDKVGISMMRSATNLILNNFRNIQYSADPSGALTPDNTTILFSEDADYKHDFVAYYPYQESLENFIYNIDIRDQADQSKLVLMYGNILEIFNTASSVNIEFNQKLTKLVFNIAPGVGFTEADLAGIKAELIDINSLADFNLATGQIGRQRENQTVPALVSNNGKKAEAIVIPNKDTRIKLKLSLTNNVTFEWTSTLLTLEEATKYTYNVTVGTNMIEVSEGSITSWTGIDEAPIEGEGTPDNTAKYKVGDYYPDDINPIGVVFEVSNGGKSGKIVSLTSEFQQRWGGIQNESENGLPSAADPDNGDIATRDIINGRKNWGNFQSDYVIFEWLYNTVNGGDIDGKWYLPAKNELKSLYAATSGLTYADIKDTWLDDQAMPDFSTQPCINARDAFNTTLTDAGGLGLHQWAWYWTSTEVVTGSDVSNKTAWSVQFDTGVMQSIKIKWDWGRARPIMKF</sequence>
<dbReference type="PROSITE" id="PS51257">
    <property type="entry name" value="PROKAR_LIPOPROTEIN"/>
    <property type="match status" value="1"/>
</dbReference>
<evidence type="ECO:0000313" key="2">
    <source>
        <dbReference type="EMBL" id="MBB4037248.1"/>
    </source>
</evidence>
<dbReference type="RefSeq" id="WP_183308107.1">
    <property type="nucleotide sequence ID" value="NZ_JACIEP010000012.1"/>
</dbReference>
<comment type="caution">
    <text evidence="2">The sequence shown here is derived from an EMBL/GenBank/DDBJ whole genome shotgun (WGS) entry which is preliminary data.</text>
</comment>
<accession>A0A840CSZ5</accession>
<dbReference type="Gene3D" id="2.60.40.2630">
    <property type="match status" value="1"/>
</dbReference>
<name>A0A840CSZ5_9BACT</name>
<dbReference type="EMBL" id="JACIEP010000012">
    <property type="protein sequence ID" value="MBB4037248.1"/>
    <property type="molecule type" value="Genomic_DNA"/>
</dbReference>
<dbReference type="Gene3D" id="2.60.40.2620">
    <property type="entry name" value="Fimbrillin-like"/>
    <property type="match status" value="1"/>
</dbReference>
<dbReference type="InterPro" id="IPR042278">
    <property type="entry name" value="Mfa-like_1_N"/>
</dbReference>
<dbReference type="Pfam" id="PF13149">
    <property type="entry name" value="Mfa_like_1"/>
    <property type="match status" value="1"/>
</dbReference>
<protein>
    <recommendedName>
        <fullName evidence="4">Fimbrillin family protein</fullName>
    </recommendedName>
</protein>
<evidence type="ECO:0008006" key="4">
    <source>
        <dbReference type="Google" id="ProtNLM"/>
    </source>
</evidence>
<dbReference type="Proteomes" id="UP000555103">
    <property type="component" value="Unassembled WGS sequence"/>
</dbReference>
<dbReference type="CDD" id="cd13120">
    <property type="entry name" value="BF2867_like_N"/>
    <property type="match status" value="1"/>
</dbReference>
<dbReference type="CDD" id="cd13121">
    <property type="entry name" value="BF2867_like_C"/>
    <property type="match status" value="1"/>
</dbReference>
<dbReference type="AlphaFoldDB" id="A0A840CSZ5"/>
<evidence type="ECO:0000313" key="3">
    <source>
        <dbReference type="Proteomes" id="UP000555103"/>
    </source>
</evidence>
<reference evidence="2 3" key="1">
    <citation type="submission" date="2020-08" db="EMBL/GenBank/DDBJ databases">
        <title>Genomic Encyclopedia of Type Strains, Phase IV (KMG-IV): sequencing the most valuable type-strain genomes for metagenomic binning, comparative biology and taxonomic classification.</title>
        <authorList>
            <person name="Goeker M."/>
        </authorList>
    </citation>
    <scope>NUCLEOTIDE SEQUENCE [LARGE SCALE GENOMIC DNA]</scope>
    <source>
        <strain evidence="2 3">DSM 104969</strain>
    </source>
</reference>
<feature type="chain" id="PRO_5032331708" description="Fimbrillin family protein" evidence="1">
    <location>
        <begin position="24"/>
        <end position="516"/>
    </location>
</feature>
<dbReference type="InterPro" id="IPR025049">
    <property type="entry name" value="Mfa-like_1"/>
</dbReference>
<evidence type="ECO:0000256" key="1">
    <source>
        <dbReference type="SAM" id="SignalP"/>
    </source>
</evidence>
<proteinExistence type="predicted"/>
<keyword evidence="1" id="KW-0732">Signal</keyword>
<organism evidence="2 3">
    <name type="scientific">Dysgonomonas hofstadii</name>
    <dbReference type="NCBI Taxonomy" id="637886"/>
    <lineage>
        <taxon>Bacteria</taxon>
        <taxon>Pseudomonadati</taxon>
        <taxon>Bacteroidota</taxon>
        <taxon>Bacteroidia</taxon>
        <taxon>Bacteroidales</taxon>
        <taxon>Dysgonomonadaceae</taxon>
        <taxon>Dysgonomonas</taxon>
    </lineage>
</organism>
<keyword evidence="3" id="KW-1185">Reference proteome</keyword>
<feature type="signal peptide" evidence="1">
    <location>
        <begin position="1"/>
        <end position="23"/>
    </location>
</feature>